<feature type="transmembrane region" description="Helical" evidence="1">
    <location>
        <begin position="24"/>
        <end position="46"/>
    </location>
</feature>
<dbReference type="HOGENOM" id="CLU_061630_1_0_1"/>
<comment type="caution">
    <text evidence="2">The sequence shown here is derived from an EMBL/GenBank/DDBJ whole genome shotgun (WGS) entry which is preliminary data.</text>
</comment>
<keyword evidence="1" id="KW-0472">Membrane</keyword>
<feature type="transmembrane region" description="Helical" evidence="1">
    <location>
        <begin position="74"/>
        <end position="93"/>
    </location>
</feature>
<accession>A0A015K6Q1</accession>
<keyword evidence="1" id="KW-1133">Transmembrane helix</keyword>
<dbReference type="OrthoDB" id="2344212at2759"/>
<protein>
    <submittedName>
        <fullName evidence="2">Uncharacterized protein</fullName>
    </submittedName>
</protein>
<dbReference type="Proteomes" id="UP000022910">
    <property type="component" value="Unassembled WGS sequence"/>
</dbReference>
<sequence>MDSLGSNPYDIYDWYETLNGKTGIFAIAVVIIFVSIIIITFIVRIIQFPHLRQQVINYFIADCTQSAPTRILKMIIFLFLTAGLVGVIYFNVYKMVNYPPKLSMSLEENDSFPSMLFCPVYKDASFEIVSANYYESVYNINNKNPLVNLIDSKVFQDIPGDNSDCKFFNGTLFPSFLKKKNFAGGVYILVFNRFNSSSVVIYMGDNNVDWINFIPQGKKFSDVESITLQTEGRNFQYTETRIRAINGTIYRNFQMSFKGNLLTTTDDTVGLMIKAPARVTTMILRPSLTLVELFSNIGGYLSIWGIVVFLFGRGKMDPFGFVSRFVFIEQDKTKLLKELKKINYDKSIKQNKIDIVTETSNLDDQVELENLLAKYYIHMDFYKHAVKTSDV</sequence>
<keyword evidence="3" id="KW-1185">Reference proteome</keyword>
<organism evidence="2 3">
    <name type="scientific">Rhizophagus irregularis (strain DAOM 197198w)</name>
    <name type="common">Glomus intraradices</name>
    <dbReference type="NCBI Taxonomy" id="1432141"/>
    <lineage>
        <taxon>Eukaryota</taxon>
        <taxon>Fungi</taxon>
        <taxon>Fungi incertae sedis</taxon>
        <taxon>Mucoromycota</taxon>
        <taxon>Glomeromycotina</taxon>
        <taxon>Glomeromycetes</taxon>
        <taxon>Glomerales</taxon>
        <taxon>Glomeraceae</taxon>
        <taxon>Rhizophagus</taxon>
    </lineage>
</organism>
<evidence type="ECO:0000313" key="2">
    <source>
        <dbReference type="EMBL" id="EXX63144.1"/>
    </source>
</evidence>
<dbReference type="EMBL" id="JEMT01024083">
    <property type="protein sequence ID" value="EXX63144.1"/>
    <property type="molecule type" value="Genomic_DNA"/>
</dbReference>
<gene>
    <name evidence="2" type="ORF">RirG_155010</name>
</gene>
<dbReference type="SMR" id="A0A015K6Q1"/>
<dbReference type="AlphaFoldDB" id="A0A015K6Q1"/>
<evidence type="ECO:0000256" key="1">
    <source>
        <dbReference type="SAM" id="Phobius"/>
    </source>
</evidence>
<keyword evidence="1" id="KW-0812">Transmembrane</keyword>
<proteinExistence type="predicted"/>
<name>A0A015K6Q1_RHIIW</name>
<evidence type="ECO:0000313" key="3">
    <source>
        <dbReference type="Proteomes" id="UP000022910"/>
    </source>
</evidence>
<reference evidence="2 3" key="1">
    <citation type="submission" date="2014-02" db="EMBL/GenBank/DDBJ databases">
        <title>Single nucleus genome sequencing reveals high similarity among nuclei of an endomycorrhizal fungus.</title>
        <authorList>
            <person name="Lin K."/>
            <person name="Geurts R."/>
            <person name="Zhang Z."/>
            <person name="Limpens E."/>
            <person name="Saunders D.G."/>
            <person name="Mu D."/>
            <person name="Pang E."/>
            <person name="Cao H."/>
            <person name="Cha H."/>
            <person name="Lin T."/>
            <person name="Zhou Q."/>
            <person name="Shang Y."/>
            <person name="Li Y."/>
            <person name="Ivanov S."/>
            <person name="Sharma T."/>
            <person name="Velzen R.V."/>
            <person name="Ruijter N.D."/>
            <person name="Aanen D.K."/>
            <person name="Win J."/>
            <person name="Kamoun S."/>
            <person name="Bisseling T."/>
            <person name="Huang S."/>
        </authorList>
    </citation>
    <scope>NUCLEOTIDE SEQUENCE [LARGE SCALE GENOMIC DNA]</scope>
    <source>
        <strain evidence="3">DAOM197198w</strain>
    </source>
</reference>
<feature type="transmembrane region" description="Helical" evidence="1">
    <location>
        <begin position="293"/>
        <end position="311"/>
    </location>
</feature>